<feature type="compositionally biased region" description="Basic and acidic residues" evidence="1">
    <location>
        <begin position="53"/>
        <end position="62"/>
    </location>
</feature>
<feature type="region of interest" description="Disordered" evidence="1">
    <location>
        <begin position="1"/>
        <end position="97"/>
    </location>
</feature>
<sequence length="334" mass="36913">MYQAGIASLDKFIFSPPRVKRRREGKGFRQPRSKKAAIKPKPTVSAQPPSSESLDHSSHSQEDAEEENSLEPPSSSPKDTSSHTDEVRSTEVSPPQTFDAASLLNFDPSTIGESLVTESPPTSPTTDVTSNLEEIAKQLEAPIEKLVVACDEIRTALELIVDMLPLGPKQVLRPTTHLGFLREDVLAATSRIASRNNQLALKEEITKECVAANQLKVDLDDNSEEARLKASRQALDAKKMKITKEIKHLEEELSWVDATILANDAGMKMLADNKQKLSTSLKASIARIRELNKGLIIGSNEPDRQINNSADDVRTKALTVFELFFAKFIIIYLE</sequence>
<feature type="compositionally biased region" description="Basic and acidic residues" evidence="1">
    <location>
        <begin position="80"/>
        <end position="89"/>
    </location>
</feature>
<feature type="compositionally biased region" description="Basic residues" evidence="1">
    <location>
        <begin position="18"/>
        <end position="38"/>
    </location>
</feature>
<evidence type="ECO:0008006" key="4">
    <source>
        <dbReference type="Google" id="ProtNLM"/>
    </source>
</evidence>
<organism evidence="2 3">
    <name type="scientific">Paspalum notatum var. saurae</name>
    <dbReference type="NCBI Taxonomy" id="547442"/>
    <lineage>
        <taxon>Eukaryota</taxon>
        <taxon>Viridiplantae</taxon>
        <taxon>Streptophyta</taxon>
        <taxon>Embryophyta</taxon>
        <taxon>Tracheophyta</taxon>
        <taxon>Spermatophyta</taxon>
        <taxon>Magnoliopsida</taxon>
        <taxon>Liliopsida</taxon>
        <taxon>Poales</taxon>
        <taxon>Poaceae</taxon>
        <taxon>PACMAD clade</taxon>
        <taxon>Panicoideae</taxon>
        <taxon>Andropogonodae</taxon>
        <taxon>Paspaleae</taxon>
        <taxon>Paspalinae</taxon>
        <taxon>Paspalum</taxon>
    </lineage>
</organism>
<reference evidence="2 3" key="1">
    <citation type="submission" date="2024-02" db="EMBL/GenBank/DDBJ databases">
        <title>High-quality chromosome-scale genome assembly of Pensacola bahiagrass (Paspalum notatum Flugge var. saurae).</title>
        <authorList>
            <person name="Vega J.M."/>
            <person name="Podio M."/>
            <person name="Orjuela J."/>
            <person name="Siena L.A."/>
            <person name="Pessino S.C."/>
            <person name="Combes M.C."/>
            <person name="Mariac C."/>
            <person name="Albertini E."/>
            <person name="Pupilli F."/>
            <person name="Ortiz J.P.A."/>
            <person name="Leblanc O."/>
        </authorList>
    </citation>
    <scope>NUCLEOTIDE SEQUENCE [LARGE SCALE GENOMIC DNA]</scope>
    <source>
        <strain evidence="2">R1</strain>
        <tissue evidence="2">Leaf</tissue>
    </source>
</reference>
<evidence type="ECO:0000313" key="3">
    <source>
        <dbReference type="Proteomes" id="UP001341281"/>
    </source>
</evidence>
<evidence type="ECO:0000256" key="1">
    <source>
        <dbReference type="SAM" id="MobiDB-lite"/>
    </source>
</evidence>
<name>A0AAQ3TWV2_PASNO</name>
<dbReference type="AlphaFoldDB" id="A0AAQ3TWV2"/>
<accession>A0AAQ3TWV2</accession>
<proteinExistence type="predicted"/>
<keyword evidence="3" id="KW-1185">Reference proteome</keyword>
<dbReference type="EMBL" id="CP144750">
    <property type="protein sequence ID" value="WVZ81225.1"/>
    <property type="molecule type" value="Genomic_DNA"/>
</dbReference>
<gene>
    <name evidence="2" type="ORF">U9M48_028624</name>
</gene>
<dbReference type="Proteomes" id="UP001341281">
    <property type="component" value="Chromosome 06"/>
</dbReference>
<protein>
    <recommendedName>
        <fullName evidence="4">Aminotransferase-like protein</fullName>
    </recommendedName>
</protein>
<evidence type="ECO:0000313" key="2">
    <source>
        <dbReference type="EMBL" id="WVZ81225.1"/>
    </source>
</evidence>